<proteinExistence type="predicted"/>
<dbReference type="PANTHER" id="PTHR47128:SF2">
    <property type="entry name" value="PROTEIN HIGH CHLOROPHYLL FLUORESCENCE PHENOTYPE 244, CHLOROPLASTIC"/>
    <property type="match status" value="1"/>
</dbReference>
<reference evidence="4 5" key="1">
    <citation type="submission" date="2022-09" db="EMBL/GenBank/DDBJ databases">
        <authorList>
            <person name="Kop L."/>
        </authorList>
    </citation>
    <scope>NUCLEOTIDE SEQUENCE [LARGE SCALE GENOMIC DNA]</scope>
    <source>
        <strain evidence="4 5">347</strain>
    </source>
</reference>
<dbReference type="Gene3D" id="3.40.50.720">
    <property type="entry name" value="NAD(P)-binding Rossmann-like Domain"/>
    <property type="match status" value="1"/>
</dbReference>
<gene>
    <name evidence="4" type="ORF">NSPWAT_1889</name>
</gene>
<dbReference type="RefSeq" id="WP_282011625.1">
    <property type="nucleotide sequence ID" value="NZ_OX336137.1"/>
</dbReference>
<dbReference type="InterPro" id="IPR044256">
    <property type="entry name" value="HCF244-like"/>
</dbReference>
<keyword evidence="1" id="KW-0602">Photosynthesis</keyword>
<evidence type="ECO:0000259" key="3">
    <source>
        <dbReference type="Pfam" id="PF13460"/>
    </source>
</evidence>
<dbReference type="Proteomes" id="UP001157733">
    <property type="component" value="Chromosome"/>
</dbReference>
<keyword evidence="5" id="KW-1185">Reference proteome</keyword>
<keyword evidence="2" id="KW-0604">Photosystem II</keyword>
<dbReference type="InterPro" id="IPR036291">
    <property type="entry name" value="NAD(P)-bd_dom_sf"/>
</dbReference>
<organism evidence="4 5">
    <name type="scientific">Nitrospina watsonii</name>
    <dbReference type="NCBI Taxonomy" id="1323948"/>
    <lineage>
        <taxon>Bacteria</taxon>
        <taxon>Pseudomonadati</taxon>
        <taxon>Nitrospinota/Tectimicrobiota group</taxon>
        <taxon>Nitrospinota</taxon>
        <taxon>Nitrospinia</taxon>
        <taxon>Nitrospinales</taxon>
        <taxon>Nitrospinaceae</taxon>
        <taxon>Nitrospina</taxon>
    </lineage>
</organism>
<evidence type="ECO:0000313" key="5">
    <source>
        <dbReference type="Proteomes" id="UP001157733"/>
    </source>
</evidence>
<dbReference type="Pfam" id="PF13460">
    <property type="entry name" value="NAD_binding_10"/>
    <property type="match status" value="1"/>
</dbReference>
<evidence type="ECO:0000313" key="4">
    <source>
        <dbReference type="EMBL" id="CAI2718745.1"/>
    </source>
</evidence>
<protein>
    <submittedName>
        <fullName evidence="4">NAD(P)-bd_dom domain-containing protein</fullName>
    </submittedName>
</protein>
<evidence type="ECO:0000256" key="1">
    <source>
        <dbReference type="ARBA" id="ARBA00022531"/>
    </source>
</evidence>
<evidence type="ECO:0000256" key="2">
    <source>
        <dbReference type="ARBA" id="ARBA00023276"/>
    </source>
</evidence>
<dbReference type="EMBL" id="OX336137">
    <property type="protein sequence ID" value="CAI2718745.1"/>
    <property type="molecule type" value="Genomic_DNA"/>
</dbReference>
<dbReference type="PANTHER" id="PTHR47128">
    <property type="match status" value="1"/>
</dbReference>
<sequence length="297" mass="33429">MVSNLLIIGGTGMLGHPVARKFQKEGCAVRVLTRNLDRAREVLGDGFDLRQGDVEDPASLDRALAGCDGVHINLQGGNSDRQLEAIEYRGTLNILGAAEKAGVQRLSTISYAVDLENHPHVPYASVKHRTETAVAKSPIPHTIFRGSQFMESLPLYFRDHTPCLIGKQPHHYHWVAADDYAHMVFNAYQLKETVGRQFDIFGPEAMTMEEALLRYCAAMHGKQEITRIPIWAMKLMGYLMFDRRIRFVAELMEFFSRAGEHGNPIEANRLLGAPTTTLEQWCEQRKAERRGDLPEEA</sequence>
<name>A0ABM9HEU0_9BACT</name>
<feature type="domain" description="NAD(P)-binding" evidence="3">
    <location>
        <begin position="9"/>
        <end position="149"/>
    </location>
</feature>
<accession>A0ABM9HEU0</accession>
<dbReference type="InterPro" id="IPR016040">
    <property type="entry name" value="NAD(P)-bd_dom"/>
</dbReference>
<dbReference type="SUPFAM" id="SSF51735">
    <property type="entry name" value="NAD(P)-binding Rossmann-fold domains"/>
    <property type="match status" value="1"/>
</dbReference>